<sequence>MEETASHPQEASADQMFPLQTGRVTSSIPRGSSAENTTPVPKHQADTPATWVYPSEQQYYNAIKKKGWKGVDPSTIPYVLAVHNSVNEASWSKIIKYEADTHPAPPGTSFLPPRLVRFLGRPTALSPKAFVNTYLLGYTRPFDRHDWVVERTRPVYPHERLVAKVTGEDLPASGTVREETRFVIDFYTGQGGTGAGGGGAGGGGDNVNMFLDVRPALDSFTNFLEKFGLGSGDGAGEGKGGTSNA</sequence>
<name>A0ABQ6N554_9STRA</name>
<keyword evidence="5 10" id="KW-0999">Mitochondrion inner membrane</keyword>
<comment type="similarity">
    <text evidence="2 10">Belongs to the cytochrome c-type heme lyase family.</text>
</comment>
<dbReference type="InterPro" id="IPR000511">
    <property type="entry name" value="Holocyt_c/c1_synthase"/>
</dbReference>
<keyword evidence="3 10" id="KW-0349">Heme</keyword>
<dbReference type="PANTHER" id="PTHR12743">
    <property type="entry name" value="CYTOCHROME C1 HEME LYASE"/>
    <property type="match status" value="1"/>
</dbReference>
<reference evidence="12 13" key="1">
    <citation type="journal article" date="2023" name="Commun. Biol.">
        <title>Genome analysis of Parmales, the sister group of diatoms, reveals the evolutionary specialization of diatoms from phago-mixotrophs to photoautotrophs.</title>
        <authorList>
            <person name="Ban H."/>
            <person name="Sato S."/>
            <person name="Yoshikawa S."/>
            <person name="Yamada K."/>
            <person name="Nakamura Y."/>
            <person name="Ichinomiya M."/>
            <person name="Sato N."/>
            <person name="Blanc-Mathieu R."/>
            <person name="Endo H."/>
            <person name="Kuwata A."/>
            <person name="Ogata H."/>
        </authorList>
    </citation>
    <scope>NUCLEOTIDE SEQUENCE [LARGE SCALE GENOMIC DNA]</scope>
</reference>
<feature type="region of interest" description="Disordered" evidence="11">
    <location>
        <begin position="1"/>
        <end position="48"/>
    </location>
</feature>
<dbReference type="Proteomes" id="UP001165060">
    <property type="component" value="Unassembled WGS sequence"/>
</dbReference>
<dbReference type="Pfam" id="PF01265">
    <property type="entry name" value="Cyto_heme_lyase"/>
    <property type="match status" value="1"/>
</dbReference>
<evidence type="ECO:0000256" key="9">
    <source>
        <dbReference type="ARBA" id="ARBA00023239"/>
    </source>
</evidence>
<comment type="caution">
    <text evidence="12">The sequence shown here is derived from an EMBL/GenBank/DDBJ whole genome shotgun (WGS) entry which is preliminary data.</text>
</comment>
<comment type="function">
    <text evidence="10">Lyase that catalyzes the covalent linking of the heme group to the cytochrome C apoprotein to produce the mature functional cytochrome.</text>
</comment>
<proteinExistence type="inferred from homology"/>
<feature type="compositionally biased region" description="Polar residues" evidence="11">
    <location>
        <begin position="22"/>
        <end position="39"/>
    </location>
</feature>
<evidence type="ECO:0000256" key="10">
    <source>
        <dbReference type="RuleBase" id="RU363130"/>
    </source>
</evidence>
<evidence type="ECO:0000256" key="3">
    <source>
        <dbReference type="ARBA" id="ARBA00022617"/>
    </source>
</evidence>
<protein>
    <recommendedName>
        <fullName evidence="10">Holocytochrome c-type synthase</fullName>
        <ecNumber evidence="10">4.4.1.17</ecNumber>
    </recommendedName>
</protein>
<evidence type="ECO:0000256" key="7">
    <source>
        <dbReference type="ARBA" id="ARBA00023128"/>
    </source>
</evidence>
<dbReference type="PROSITE" id="PS00822">
    <property type="entry name" value="CYTO_HEME_LYASE_2"/>
    <property type="match status" value="1"/>
</dbReference>
<accession>A0ABQ6N554</accession>
<gene>
    <name evidence="12" type="ORF">TeGR_g4272</name>
</gene>
<keyword evidence="6 10" id="KW-0408">Iron</keyword>
<comment type="subcellular location">
    <subcellularLocation>
        <location evidence="1 10">Mitochondrion inner membrane</location>
    </subcellularLocation>
</comment>
<comment type="catalytic activity">
    <reaction evidence="10">
        <text>holo-[cytochrome c] = apo-[cytochrome c] + heme b</text>
        <dbReference type="Rhea" id="RHEA:22648"/>
        <dbReference type="Rhea" id="RHEA-COMP:10725"/>
        <dbReference type="Rhea" id="RHEA-COMP:10726"/>
        <dbReference type="ChEBI" id="CHEBI:29950"/>
        <dbReference type="ChEBI" id="CHEBI:60344"/>
        <dbReference type="ChEBI" id="CHEBI:83739"/>
        <dbReference type="EC" id="4.4.1.17"/>
    </reaction>
</comment>
<dbReference type="PANTHER" id="PTHR12743:SF0">
    <property type="entry name" value="HOLOCYTOCHROME C-TYPE SYNTHASE"/>
    <property type="match status" value="1"/>
</dbReference>
<evidence type="ECO:0000256" key="4">
    <source>
        <dbReference type="ARBA" id="ARBA00022723"/>
    </source>
</evidence>
<evidence type="ECO:0000256" key="2">
    <source>
        <dbReference type="ARBA" id="ARBA00007255"/>
    </source>
</evidence>
<dbReference type="EMBL" id="BRYB01002130">
    <property type="protein sequence ID" value="GMI40133.1"/>
    <property type="molecule type" value="Genomic_DNA"/>
</dbReference>
<dbReference type="EC" id="4.4.1.17" evidence="10"/>
<evidence type="ECO:0000256" key="5">
    <source>
        <dbReference type="ARBA" id="ARBA00022792"/>
    </source>
</evidence>
<organism evidence="12 13">
    <name type="scientific">Tetraparma gracilis</name>
    <dbReference type="NCBI Taxonomy" id="2962635"/>
    <lineage>
        <taxon>Eukaryota</taxon>
        <taxon>Sar</taxon>
        <taxon>Stramenopiles</taxon>
        <taxon>Ochrophyta</taxon>
        <taxon>Bolidophyceae</taxon>
        <taxon>Parmales</taxon>
        <taxon>Triparmaceae</taxon>
        <taxon>Tetraparma</taxon>
    </lineage>
</organism>
<keyword evidence="9 10" id="KW-0456">Lyase</keyword>
<evidence type="ECO:0000256" key="8">
    <source>
        <dbReference type="ARBA" id="ARBA00023136"/>
    </source>
</evidence>
<keyword evidence="13" id="KW-1185">Reference proteome</keyword>
<keyword evidence="7 10" id="KW-0496">Mitochondrion</keyword>
<evidence type="ECO:0000256" key="1">
    <source>
        <dbReference type="ARBA" id="ARBA00004273"/>
    </source>
</evidence>
<evidence type="ECO:0000313" key="12">
    <source>
        <dbReference type="EMBL" id="GMI40133.1"/>
    </source>
</evidence>
<evidence type="ECO:0000256" key="6">
    <source>
        <dbReference type="ARBA" id="ARBA00023004"/>
    </source>
</evidence>
<evidence type="ECO:0000256" key="11">
    <source>
        <dbReference type="SAM" id="MobiDB-lite"/>
    </source>
</evidence>
<keyword evidence="4 10" id="KW-0479">Metal-binding</keyword>
<keyword evidence="8 10" id="KW-0472">Membrane</keyword>
<evidence type="ECO:0000313" key="13">
    <source>
        <dbReference type="Proteomes" id="UP001165060"/>
    </source>
</evidence>